<evidence type="ECO:0000256" key="1">
    <source>
        <dbReference type="ARBA" id="ARBA00004479"/>
    </source>
</evidence>
<dbReference type="InterPro" id="IPR001480">
    <property type="entry name" value="Bulb-type_lectin_dom"/>
</dbReference>
<organism evidence="9">
    <name type="scientific">Oryza sativa</name>
    <name type="common">Rice</name>
    <dbReference type="NCBI Taxonomy" id="4530"/>
    <lineage>
        <taxon>Eukaryota</taxon>
        <taxon>Viridiplantae</taxon>
        <taxon>Streptophyta</taxon>
        <taxon>Embryophyta</taxon>
        <taxon>Tracheophyta</taxon>
        <taxon>Spermatophyta</taxon>
        <taxon>Magnoliopsida</taxon>
        <taxon>Liliopsida</taxon>
        <taxon>Poales</taxon>
        <taxon>Poaceae</taxon>
        <taxon>BOP clade</taxon>
        <taxon>Oryzoideae</taxon>
        <taxon>Oryzeae</taxon>
        <taxon>Oryzinae</taxon>
        <taxon>Oryza</taxon>
    </lineage>
</organism>
<dbReference type="EMBL" id="CR855155">
    <property type="protein sequence ID" value="CAH66921.1"/>
    <property type="molecule type" value="Genomic_DNA"/>
</dbReference>
<feature type="domain" description="Bulb-type lectin" evidence="8">
    <location>
        <begin position="24"/>
        <end position="107"/>
    </location>
</feature>
<dbReference type="GO" id="GO:0004674">
    <property type="term" value="F:protein serine/threonine kinase activity"/>
    <property type="evidence" value="ECO:0007669"/>
    <property type="project" value="UniProtKB-EC"/>
</dbReference>
<sequence length="107" mass="11580">MPLALTLLGLLLLSLHISASCAAMDTMTPGQALFGNDKLVSNNGKFALGFFHTGSKSSHNTLNWYLGIWYNKIPKLTPVWVENGDNPVTDNPTIQSSQSLAMEDLSS</sequence>
<dbReference type="Gene3D" id="2.90.10.10">
    <property type="entry name" value="Bulb-type lectin domain"/>
    <property type="match status" value="1"/>
</dbReference>
<keyword evidence="7" id="KW-0732">Signal</keyword>
<evidence type="ECO:0000256" key="2">
    <source>
        <dbReference type="ARBA" id="ARBA00012513"/>
    </source>
</evidence>
<dbReference type="GO" id="GO:0051707">
    <property type="term" value="P:response to other organism"/>
    <property type="evidence" value="ECO:0007669"/>
    <property type="project" value="UniProtKB-ARBA"/>
</dbReference>
<dbReference type="AlphaFoldDB" id="Q01K03"/>
<comment type="catalytic activity">
    <reaction evidence="5">
        <text>L-seryl-[protein] + ATP = O-phospho-L-seryl-[protein] + ADP + H(+)</text>
        <dbReference type="Rhea" id="RHEA:17989"/>
        <dbReference type="Rhea" id="RHEA-COMP:9863"/>
        <dbReference type="Rhea" id="RHEA-COMP:11604"/>
        <dbReference type="ChEBI" id="CHEBI:15378"/>
        <dbReference type="ChEBI" id="CHEBI:29999"/>
        <dbReference type="ChEBI" id="CHEBI:30616"/>
        <dbReference type="ChEBI" id="CHEBI:83421"/>
        <dbReference type="ChEBI" id="CHEBI:456216"/>
        <dbReference type="EC" id="2.7.11.1"/>
    </reaction>
</comment>
<protein>
    <recommendedName>
        <fullName evidence="2">non-specific serine/threonine protein kinase</fullName>
        <ecNumber evidence="2">2.7.11.1</ecNumber>
    </recommendedName>
</protein>
<feature type="chain" id="PRO_5004162704" description="non-specific serine/threonine protein kinase" evidence="7">
    <location>
        <begin position="24"/>
        <end position="107"/>
    </location>
</feature>
<dbReference type="SUPFAM" id="SSF51110">
    <property type="entry name" value="alpha-D-mannose-specific plant lectins"/>
    <property type="match status" value="1"/>
</dbReference>
<evidence type="ECO:0000313" key="9">
    <source>
        <dbReference type="EMBL" id="CAH66921.1"/>
    </source>
</evidence>
<dbReference type="EC" id="2.7.11.1" evidence="2"/>
<gene>
    <name evidence="9" type="primary">H0525E10.5</name>
</gene>
<evidence type="ECO:0000256" key="6">
    <source>
        <dbReference type="SAM" id="MobiDB-lite"/>
    </source>
</evidence>
<dbReference type="PANTHER" id="PTHR32444:SF77">
    <property type="entry name" value="OS05G0163500 PROTEIN"/>
    <property type="match status" value="1"/>
</dbReference>
<evidence type="ECO:0000256" key="7">
    <source>
        <dbReference type="SAM" id="SignalP"/>
    </source>
</evidence>
<dbReference type="PANTHER" id="PTHR32444">
    <property type="entry name" value="BULB-TYPE LECTIN DOMAIN-CONTAINING PROTEIN"/>
    <property type="match status" value="1"/>
</dbReference>
<evidence type="ECO:0000256" key="3">
    <source>
        <dbReference type="ARBA" id="ARBA00023170"/>
    </source>
</evidence>
<feature type="signal peptide" evidence="7">
    <location>
        <begin position="1"/>
        <end position="23"/>
    </location>
</feature>
<reference evidence="9" key="1">
    <citation type="journal article" date="2002" name="Nature">
        <title>Sequence and analysis of rice chromosome 4.</title>
        <authorList>
            <person name="Feng Q."/>
            <person name="Zhang Y."/>
            <person name="Hao P."/>
            <person name="Wang S."/>
            <person name="Fu G."/>
            <person name="Huang Y."/>
            <person name="Li Y."/>
            <person name="Zhu J."/>
            <person name="Liu Y."/>
            <person name="Hu X."/>
            <person name="Jia P."/>
            <person name="Zhang Y."/>
            <person name="Zhao Q."/>
            <person name="Ying K."/>
            <person name="Yu S."/>
            <person name="Tang Y."/>
            <person name="Weng Q."/>
            <person name="Zhang L."/>
            <person name="Lu Y."/>
            <person name="Mu J."/>
            <person name="Lu Y."/>
            <person name="Zhang L.S."/>
            <person name="Yu Z."/>
            <person name="Fan D."/>
            <person name="Liu X."/>
            <person name="Lu T."/>
            <person name="Li C."/>
            <person name="Wu Y."/>
            <person name="Sun T."/>
            <person name="Lei H."/>
            <person name="Li T."/>
            <person name="Hu H."/>
            <person name="Guan J."/>
            <person name="Wu M."/>
            <person name="Zhang R."/>
            <person name="Zhou B."/>
            <person name="Chen Z."/>
            <person name="Chen L."/>
            <person name="Jin Z."/>
            <person name="Wang R."/>
            <person name="Yin H."/>
            <person name="Cai Z."/>
            <person name="Ren S."/>
            <person name="Lv G."/>
            <person name="Gu W."/>
            <person name="Zhu G."/>
            <person name="Tu Y."/>
            <person name="Jia J."/>
            <person name="Zhang Y."/>
            <person name="Chen J."/>
            <person name="Kang H."/>
            <person name="Chen X."/>
            <person name="Shao C."/>
            <person name="Sun Y."/>
            <person name="Hu Q."/>
            <person name="Zhang X."/>
            <person name="Zhang W."/>
            <person name="Wang L."/>
            <person name="Ding C."/>
            <person name="Sheng H."/>
            <person name="Gu J."/>
            <person name="Chen S."/>
            <person name="Ni L."/>
            <person name="Zhu F."/>
            <person name="Chen W."/>
            <person name="Lan L."/>
            <person name="Lai Y."/>
            <person name="Cheng Z."/>
            <person name="Gu M."/>
            <person name="Jiang J."/>
            <person name="Li J."/>
            <person name="Hong G."/>
            <person name="Xue Y."/>
            <person name="Han B."/>
        </authorList>
    </citation>
    <scope>NUCLEOTIDE SEQUENCE</scope>
</reference>
<keyword evidence="3" id="KW-0675">Receptor</keyword>
<feature type="region of interest" description="Disordered" evidence="6">
    <location>
        <begin position="87"/>
        <end position="107"/>
    </location>
</feature>
<dbReference type="InterPro" id="IPR036426">
    <property type="entry name" value="Bulb-type_lectin_dom_sf"/>
</dbReference>
<evidence type="ECO:0000256" key="4">
    <source>
        <dbReference type="ARBA" id="ARBA00047899"/>
    </source>
</evidence>
<dbReference type="PROSITE" id="PS50927">
    <property type="entry name" value="BULB_LECTIN"/>
    <property type="match status" value="1"/>
</dbReference>
<accession>Q01K03</accession>
<evidence type="ECO:0000259" key="8">
    <source>
        <dbReference type="PROSITE" id="PS50927"/>
    </source>
</evidence>
<proteinExistence type="predicted"/>
<name>Q01K03_ORYSA</name>
<comment type="subcellular location">
    <subcellularLocation>
        <location evidence="1">Membrane</location>
        <topology evidence="1">Single-pass type I membrane protein</topology>
    </subcellularLocation>
</comment>
<dbReference type="GO" id="GO:0016020">
    <property type="term" value="C:membrane"/>
    <property type="evidence" value="ECO:0007669"/>
    <property type="project" value="UniProtKB-SubCell"/>
</dbReference>
<comment type="catalytic activity">
    <reaction evidence="4">
        <text>L-threonyl-[protein] + ATP = O-phospho-L-threonyl-[protein] + ADP + H(+)</text>
        <dbReference type="Rhea" id="RHEA:46608"/>
        <dbReference type="Rhea" id="RHEA-COMP:11060"/>
        <dbReference type="Rhea" id="RHEA-COMP:11605"/>
        <dbReference type="ChEBI" id="CHEBI:15378"/>
        <dbReference type="ChEBI" id="CHEBI:30013"/>
        <dbReference type="ChEBI" id="CHEBI:30616"/>
        <dbReference type="ChEBI" id="CHEBI:61977"/>
        <dbReference type="ChEBI" id="CHEBI:456216"/>
        <dbReference type="EC" id="2.7.11.1"/>
    </reaction>
</comment>
<reference evidence="9" key="2">
    <citation type="submission" date="2004-10" db="EMBL/GenBank/DDBJ databases">
        <title>Chromosome-wide comparison between domesticated rice subspecies indica and japonica.</title>
        <authorList>
            <person name="Han B."/>
        </authorList>
    </citation>
    <scope>NUCLEOTIDE SEQUENCE</scope>
</reference>
<evidence type="ECO:0000256" key="5">
    <source>
        <dbReference type="ARBA" id="ARBA00048679"/>
    </source>
</evidence>